<dbReference type="EMBL" id="CAMXCT030002148">
    <property type="protein sequence ID" value="CAL4783351.1"/>
    <property type="molecule type" value="Genomic_DNA"/>
</dbReference>
<name>A0A9P1CQQ2_9DINO</name>
<dbReference type="EMBL" id="CAMXCT020002148">
    <property type="protein sequence ID" value="CAL1149414.1"/>
    <property type="molecule type" value="Genomic_DNA"/>
</dbReference>
<comment type="caution">
    <text evidence="1">The sequence shown here is derived from an EMBL/GenBank/DDBJ whole genome shotgun (WGS) entry which is preliminary data.</text>
</comment>
<sequence>MSQPHASGHPLKVISGDLEATLLALAGELSKSNKENTLEEQAAVLLRLPQQLADVTAQLSQKLQKIPLPPLGQLAPPLGSLHPLPPSKPATDAGDDRVRCTVVALSRVVVADLPQPGTSPLYDFCELQTLMLRNLDTVQLKDVDLRCPDSLMAKQLRQRFYEMLRRNVKLGKRTLSEFRTDQLSPTYNIHVLVSADGQRLVLRAKLLYDPVHVPVVDDGKITPWNKQAYQEVCDAIQHASV</sequence>
<reference evidence="1" key="1">
    <citation type="submission" date="2022-10" db="EMBL/GenBank/DDBJ databases">
        <authorList>
            <person name="Chen Y."/>
            <person name="Dougan E. K."/>
            <person name="Chan C."/>
            <person name="Rhodes N."/>
            <person name="Thang M."/>
        </authorList>
    </citation>
    <scope>NUCLEOTIDE SEQUENCE</scope>
</reference>
<organism evidence="1">
    <name type="scientific">Cladocopium goreaui</name>
    <dbReference type="NCBI Taxonomy" id="2562237"/>
    <lineage>
        <taxon>Eukaryota</taxon>
        <taxon>Sar</taxon>
        <taxon>Alveolata</taxon>
        <taxon>Dinophyceae</taxon>
        <taxon>Suessiales</taxon>
        <taxon>Symbiodiniaceae</taxon>
        <taxon>Cladocopium</taxon>
    </lineage>
</organism>
<evidence type="ECO:0000313" key="2">
    <source>
        <dbReference type="EMBL" id="CAL4783351.1"/>
    </source>
</evidence>
<gene>
    <name evidence="1" type="ORF">C1SCF055_LOCUS22548</name>
</gene>
<dbReference type="EMBL" id="CAMXCT010002148">
    <property type="protein sequence ID" value="CAI3996039.1"/>
    <property type="molecule type" value="Genomic_DNA"/>
</dbReference>
<proteinExistence type="predicted"/>
<evidence type="ECO:0000313" key="3">
    <source>
        <dbReference type="Proteomes" id="UP001152797"/>
    </source>
</evidence>
<evidence type="ECO:0000313" key="1">
    <source>
        <dbReference type="EMBL" id="CAI3996039.1"/>
    </source>
</evidence>
<keyword evidence="3" id="KW-1185">Reference proteome</keyword>
<accession>A0A9P1CQQ2</accession>
<dbReference type="AlphaFoldDB" id="A0A9P1CQQ2"/>
<reference evidence="2 3" key="2">
    <citation type="submission" date="2024-05" db="EMBL/GenBank/DDBJ databases">
        <authorList>
            <person name="Chen Y."/>
            <person name="Shah S."/>
            <person name="Dougan E. K."/>
            <person name="Thang M."/>
            <person name="Chan C."/>
        </authorList>
    </citation>
    <scope>NUCLEOTIDE SEQUENCE [LARGE SCALE GENOMIC DNA]</scope>
</reference>
<protein>
    <submittedName>
        <fullName evidence="1">Uncharacterized protein</fullName>
    </submittedName>
</protein>
<dbReference type="Proteomes" id="UP001152797">
    <property type="component" value="Unassembled WGS sequence"/>
</dbReference>